<dbReference type="AlphaFoldDB" id="A0A1V4JY26"/>
<proteinExistence type="predicted"/>
<protein>
    <submittedName>
        <fullName evidence="1">Uncharacterized protein</fullName>
    </submittedName>
</protein>
<evidence type="ECO:0000313" key="2">
    <source>
        <dbReference type="Proteomes" id="UP000190648"/>
    </source>
</evidence>
<name>A0A1V4JY26_PATFA</name>
<reference evidence="1 2" key="1">
    <citation type="submission" date="2016-02" db="EMBL/GenBank/DDBJ databases">
        <title>Band-tailed pigeon sequencing and assembly.</title>
        <authorList>
            <person name="Soares A.E."/>
            <person name="Novak B.J."/>
            <person name="Rice E.S."/>
            <person name="O'Connell B."/>
            <person name="Chang D."/>
            <person name="Weber S."/>
            <person name="Shapiro B."/>
        </authorList>
    </citation>
    <scope>NUCLEOTIDE SEQUENCE [LARGE SCALE GENOMIC DNA]</scope>
    <source>
        <strain evidence="1">BTP2013</strain>
        <tissue evidence="1">Blood</tissue>
    </source>
</reference>
<sequence length="83" mass="9708">MKSLPSSEVFDRKYCWKKDCKLPGFLVAISEISEVERQSRGCRWRFQTARVSGSPRSEAYPRPVYNYSHLASFKSKENVPLKY</sequence>
<keyword evidence="2" id="KW-1185">Reference proteome</keyword>
<dbReference type="EMBL" id="LSYS01005497">
    <property type="protein sequence ID" value="OPJ77122.1"/>
    <property type="molecule type" value="Genomic_DNA"/>
</dbReference>
<accession>A0A1V4JY26</accession>
<dbReference type="Proteomes" id="UP000190648">
    <property type="component" value="Unassembled WGS sequence"/>
</dbReference>
<gene>
    <name evidence="1" type="ORF">AV530_007524</name>
</gene>
<organism evidence="1 2">
    <name type="scientific">Patagioenas fasciata monilis</name>
    <dbReference type="NCBI Taxonomy" id="372326"/>
    <lineage>
        <taxon>Eukaryota</taxon>
        <taxon>Metazoa</taxon>
        <taxon>Chordata</taxon>
        <taxon>Craniata</taxon>
        <taxon>Vertebrata</taxon>
        <taxon>Euteleostomi</taxon>
        <taxon>Archelosauria</taxon>
        <taxon>Archosauria</taxon>
        <taxon>Dinosauria</taxon>
        <taxon>Saurischia</taxon>
        <taxon>Theropoda</taxon>
        <taxon>Coelurosauria</taxon>
        <taxon>Aves</taxon>
        <taxon>Neognathae</taxon>
        <taxon>Neoaves</taxon>
        <taxon>Columbimorphae</taxon>
        <taxon>Columbiformes</taxon>
        <taxon>Columbidae</taxon>
        <taxon>Patagioenas</taxon>
    </lineage>
</organism>
<comment type="caution">
    <text evidence="1">The sequence shown here is derived from an EMBL/GenBank/DDBJ whole genome shotgun (WGS) entry which is preliminary data.</text>
</comment>
<evidence type="ECO:0000313" key="1">
    <source>
        <dbReference type="EMBL" id="OPJ77122.1"/>
    </source>
</evidence>